<dbReference type="PROSITE" id="PS51462">
    <property type="entry name" value="NUDIX"/>
    <property type="match status" value="1"/>
</dbReference>
<dbReference type="InterPro" id="IPR000086">
    <property type="entry name" value="NUDIX_hydrolase_dom"/>
</dbReference>
<sequence length="293" mass="32778">MQARTVASALEQIIHYDNSGYVPLVIAGESIGCVNQQWLQRLITAHKDLFELRHGVLHGLDGATDFTSRSQQLHTAALTWRDSGWLNGWRDEKFMAYLQDGTPCFEMERAAFRPLGLTSRAVHLNGLCQLPNGEIHMWIGRRSPFKDVAPNRLDNLMGGGIAAGETLQIALEREGWEEAGIPASKLELLPQQALLLAERPVLRGLHREWLHVFDLWLSPQEIPQNQDGEVEAHILLPLTEVEQHIINGQFMSDAALVAIDCLSRLGYWGDDDHHLATLLNQVRSPVGSDVAIR</sequence>
<proteinExistence type="predicted"/>
<evidence type="ECO:0000259" key="3">
    <source>
        <dbReference type="PROSITE" id="PS51462"/>
    </source>
</evidence>
<dbReference type="Pfam" id="PF00293">
    <property type="entry name" value="NUDIX"/>
    <property type="match status" value="1"/>
</dbReference>
<dbReference type="CDD" id="cd03676">
    <property type="entry name" value="NUDIX_Tnr3_like"/>
    <property type="match status" value="1"/>
</dbReference>
<dbReference type="Pfam" id="PF15916">
    <property type="entry name" value="DUF4743"/>
    <property type="match status" value="1"/>
</dbReference>
<evidence type="ECO:0000256" key="2">
    <source>
        <dbReference type="ARBA" id="ARBA00022801"/>
    </source>
</evidence>
<organism evidence="4 5">
    <name type="scientific">Vogesella oryzagri</name>
    <dbReference type="NCBI Taxonomy" id="3160864"/>
    <lineage>
        <taxon>Bacteria</taxon>
        <taxon>Pseudomonadati</taxon>
        <taxon>Pseudomonadota</taxon>
        <taxon>Betaproteobacteria</taxon>
        <taxon>Neisseriales</taxon>
        <taxon>Chromobacteriaceae</taxon>
        <taxon>Vogesella</taxon>
    </lineage>
</organism>
<dbReference type="InterPro" id="IPR020084">
    <property type="entry name" value="NUDIX_hydrolase_CS"/>
</dbReference>
<name>A0ABV1M980_9NEIS</name>
<comment type="cofactor">
    <cofactor evidence="1">
        <name>Mg(2+)</name>
        <dbReference type="ChEBI" id="CHEBI:18420"/>
    </cofactor>
</comment>
<dbReference type="Proteomes" id="UP001433638">
    <property type="component" value="Unassembled WGS sequence"/>
</dbReference>
<accession>A0ABV1M980</accession>
<feature type="domain" description="Nudix hydrolase" evidence="3">
    <location>
        <begin position="114"/>
        <end position="258"/>
    </location>
</feature>
<comment type="caution">
    <text evidence="4">The sequence shown here is derived from an EMBL/GenBank/DDBJ whole genome shotgun (WGS) entry which is preliminary data.</text>
</comment>
<gene>
    <name evidence="4" type="ORF">ABNW52_16875</name>
</gene>
<dbReference type="Gene3D" id="3.90.79.10">
    <property type="entry name" value="Nucleoside Triphosphate Pyrophosphohydrolase"/>
    <property type="match status" value="1"/>
</dbReference>
<protein>
    <submittedName>
        <fullName evidence="4">DUF4743 domain-containing protein</fullName>
    </submittedName>
</protein>
<dbReference type="InterPro" id="IPR031804">
    <property type="entry name" value="DUF4743"/>
</dbReference>
<keyword evidence="5" id="KW-1185">Reference proteome</keyword>
<dbReference type="RefSeq" id="WP_349590359.1">
    <property type="nucleotide sequence ID" value="NZ_JBEFLD010000010.1"/>
</dbReference>
<evidence type="ECO:0000256" key="1">
    <source>
        <dbReference type="ARBA" id="ARBA00001946"/>
    </source>
</evidence>
<dbReference type="EMBL" id="JBEFLD010000010">
    <property type="protein sequence ID" value="MEQ6292290.1"/>
    <property type="molecule type" value="Genomic_DNA"/>
</dbReference>
<keyword evidence="2" id="KW-0378">Hydrolase</keyword>
<dbReference type="InterPro" id="IPR015797">
    <property type="entry name" value="NUDIX_hydrolase-like_dom_sf"/>
</dbReference>
<dbReference type="SUPFAM" id="SSF55811">
    <property type="entry name" value="Nudix"/>
    <property type="match status" value="1"/>
</dbReference>
<reference evidence="4" key="1">
    <citation type="submission" date="2024-06" db="EMBL/GenBank/DDBJ databases">
        <title>Genome sequence of Vogesella sp. MAHUQ-64.</title>
        <authorList>
            <person name="Huq M.A."/>
        </authorList>
    </citation>
    <scope>NUCLEOTIDE SEQUENCE</scope>
    <source>
        <strain evidence="4">MAHUQ-64</strain>
    </source>
</reference>
<evidence type="ECO:0000313" key="4">
    <source>
        <dbReference type="EMBL" id="MEQ6292290.1"/>
    </source>
</evidence>
<dbReference type="PROSITE" id="PS00893">
    <property type="entry name" value="NUDIX_BOX"/>
    <property type="match status" value="1"/>
</dbReference>
<evidence type="ECO:0000313" key="5">
    <source>
        <dbReference type="Proteomes" id="UP001433638"/>
    </source>
</evidence>